<dbReference type="AlphaFoldDB" id="A0A0P7YSM2"/>
<dbReference type="PATRIC" id="fig|1666911.3.peg.1955"/>
<comment type="caution">
    <text evidence="3">The sequence shown here is derived from an EMBL/GenBank/DDBJ whole genome shotgun (WGS) entry which is preliminary data.</text>
</comment>
<evidence type="ECO:0000313" key="4">
    <source>
        <dbReference type="Proteomes" id="UP000050465"/>
    </source>
</evidence>
<protein>
    <submittedName>
        <fullName evidence="3">Uncharacterized protein</fullName>
    </submittedName>
</protein>
<dbReference type="SUPFAM" id="SSF50814">
    <property type="entry name" value="Lipocalins"/>
    <property type="match status" value="2"/>
</dbReference>
<dbReference type="PANTHER" id="PTHR33404">
    <property type="entry name" value="CELL DIVISION TOPOLOGICAL SPECIFICITY FACTOR HOMOLOG, CHLOROPLASTIC"/>
    <property type="match status" value="1"/>
</dbReference>
<dbReference type="PANTHER" id="PTHR33404:SF1">
    <property type="entry name" value="SLL0497 PROTEIN"/>
    <property type="match status" value="1"/>
</dbReference>
<dbReference type="GO" id="GO:0000918">
    <property type="term" value="P:division septum site selection"/>
    <property type="evidence" value="ECO:0007669"/>
    <property type="project" value="TreeGrafter"/>
</dbReference>
<dbReference type="InterPro" id="IPR012674">
    <property type="entry name" value="Calycin"/>
</dbReference>
<name>A0A0P7YSM2_9CYAN</name>
<dbReference type="EMBL" id="LJZR01000032">
    <property type="protein sequence ID" value="KPQ33438.1"/>
    <property type="molecule type" value="Genomic_DNA"/>
</dbReference>
<accession>A0A0P7YSM2</accession>
<dbReference type="GO" id="GO:0005886">
    <property type="term" value="C:plasma membrane"/>
    <property type="evidence" value="ECO:0007669"/>
    <property type="project" value="TreeGrafter"/>
</dbReference>
<evidence type="ECO:0000259" key="1">
    <source>
        <dbReference type="Pfam" id="PF12204"/>
    </source>
</evidence>
<dbReference type="Pfam" id="PF21053">
    <property type="entry name" value="BFA1_C"/>
    <property type="match status" value="1"/>
</dbReference>
<dbReference type="InterPro" id="IPR048378">
    <property type="entry name" value="BFA1-like_C"/>
</dbReference>
<proteinExistence type="predicted"/>
<dbReference type="Gene3D" id="2.40.128.20">
    <property type="match status" value="2"/>
</dbReference>
<evidence type="ECO:0000313" key="3">
    <source>
        <dbReference type="EMBL" id="KPQ33438.1"/>
    </source>
</evidence>
<dbReference type="Proteomes" id="UP000050465">
    <property type="component" value="Unassembled WGS sequence"/>
</dbReference>
<reference evidence="3 4" key="1">
    <citation type="submission" date="2015-09" db="EMBL/GenBank/DDBJ databases">
        <title>Identification and resolution of microdiversity through metagenomic sequencing of parallel consortia.</title>
        <authorList>
            <person name="Nelson W.C."/>
            <person name="Romine M.F."/>
            <person name="Lindemann S.R."/>
        </authorList>
    </citation>
    <scope>NUCLEOTIDE SEQUENCE [LARGE SCALE GENOMIC DNA]</scope>
    <source>
        <strain evidence="3">Ana</strain>
    </source>
</reference>
<evidence type="ECO:0000259" key="2">
    <source>
        <dbReference type="Pfam" id="PF21053"/>
    </source>
</evidence>
<gene>
    <name evidence="3" type="ORF">HLUCCA11_18660</name>
</gene>
<dbReference type="Pfam" id="PF12204">
    <property type="entry name" value="DUF3598_N"/>
    <property type="match status" value="1"/>
</dbReference>
<dbReference type="STRING" id="1666911.HLUCCA11_18660"/>
<sequence length="243" mass="27010">MPTEVALISQADDQAMRQEIHRYPPGQDKQSTILEYRSLNRATVFFENGAFSQGSIQWGPFSEFGAELGFIAGSRRLRIVQLFAQASHEFKQLTLIREQLKGTDTPEKPPLTLNDLIGTWQGEALTQYADLRPQTTQATQLSIEILSANQIRQTIQLPNLPPITSIGSVAGQVISFDGGSQPVQVLLLPDGASATCPKRIIPRQPLFLEAGWLIDSHTRQRMIRSYDTSGAWLSLTLVTEHKI</sequence>
<feature type="domain" description="Biogenesis factor required for ATP synthase 1-like C-terminal" evidence="2">
    <location>
        <begin position="107"/>
        <end position="243"/>
    </location>
</feature>
<dbReference type="InterPro" id="IPR022017">
    <property type="entry name" value="BFA1-like_DUF3598"/>
</dbReference>
<feature type="domain" description="DUF3598" evidence="1">
    <location>
        <begin position="2"/>
        <end position="103"/>
    </location>
</feature>
<organism evidence="3 4">
    <name type="scientific">Phormidesmis priestleyi Ana</name>
    <dbReference type="NCBI Taxonomy" id="1666911"/>
    <lineage>
        <taxon>Bacteria</taxon>
        <taxon>Bacillati</taxon>
        <taxon>Cyanobacteriota</taxon>
        <taxon>Cyanophyceae</taxon>
        <taxon>Leptolyngbyales</taxon>
        <taxon>Leptolyngbyaceae</taxon>
        <taxon>Phormidesmis</taxon>
    </lineage>
</organism>